<dbReference type="InterPro" id="IPR022742">
    <property type="entry name" value="Hydrolase_4"/>
</dbReference>
<dbReference type="Gene3D" id="3.40.50.1820">
    <property type="entry name" value="alpha/beta hydrolase"/>
    <property type="match status" value="1"/>
</dbReference>
<evidence type="ECO:0000259" key="1">
    <source>
        <dbReference type="Pfam" id="PF12146"/>
    </source>
</evidence>
<feature type="domain" description="Serine aminopeptidase S33" evidence="1">
    <location>
        <begin position="59"/>
        <end position="213"/>
    </location>
</feature>
<dbReference type="InterPro" id="IPR029058">
    <property type="entry name" value="AB_hydrolase_fold"/>
</dbReference>
<gene>
    <name evidence="2" type="ORF">JJW18_16935</name>
    <name evidence="3" type="ORF">JJW19_04085</name>
</gene>
<dbReference type="EMBL" id="JAFFTA010000029">
    <property type="protein sequence ID" value="MBM9915164.1"/>
    <property type="molecule type" value="Genomic_DNA"/>
</dbReference>
<evidence type="ECO:0000313" key="3">
    <source>
        <dbReference type="EMBL" id="MBM9937314.1"/>
    </source>
</evidence>
<evidence type="ECO:0000313" key="4">
    <source>
        <dbReference type="Proteomes" id="UP000749453"/>
    </source>
</evidence>
<sequence>MEIGREEKQGGDAASTTPLHVVMLPGLDGTGRMSTSLLSALQAHGLTTQAIALPAQGGQDYATLAEGLWPRLPHGPFILLAESFSGPLAVELAMRHPPGLRGVVLAATFARRPVPLPAAGAALLSPAWPMPPVALLARLLLGRWRTREHLSMLRDALAQIPAATLRQRAAATLRVDVRALLPQITVPTLCLQARQDRLLWPPSVAELQALLPHARHVALEGPHLLLQACAEPAAAVVAGWVRALPTAG</sequence>
<dbReference type="Proteomes" id="UP000784064">
    <property type="component" value="Unassembled WGS sequence"/>
</dbReference>
<evidence type="ECO:0000313" key="2">
    <source>
        <dbReference type="EMBL" id="MBM9915164.1"/>
    </source>
</evidence>
<dbReference type="EMBL" id="JAFFTB010000006">
    <property type="protein sequence ID" value="MBM9937314.1"/>
    <property type="molecule type" value="Genomic_DNA"/>
</dbReference>
<reference evidence="4" key="1">
    <citation type="submission" date="2021-01" db="EMBL/GenBank/DDBJ databases">
        <title>Stenotrophomonas maltophilia.</title>
        <authorList>
            <person name="Yu Y."/>
        </authorList>
    </citation>
    <scope>NUCLEOTIDE SEQUENCE [LARGE SCALE GENOMIC DNA]</scope>
    <source>
        <strain evidence="4">As-6</strain>
    </source>
</reference>
<dbReference type="Proteomes" id="UP000749453">
    <property type="component" value="Unassembled WGS sequence"/>
</dbReference>
<keyword evidence="4" id="KW-1185">Reference proteome</keyword>
<dbReference type="Pfam" id="PF12146">
    <property type="entry name" value="Hydrolase_4"/>
    <property type="match status" value="1"/>
</dbReference>
<reference evidence="2" key="2">
    <citation type="submission" date="2021-01" db="EMBL/GenBank/DDBJ databases">
        <authorList>
            <person name="Yu Y."/>
        </authorList>
    </citation>
    <scope>NUCLEOTIDE SEQUENCE</scope>
    <source>
        <strain evidence="2">As-5</strain>
        <strain evidence="3">As-6</strain>
    </source>
</reference>
<dbReference type="RefSeq" id="WP_205406292.1">
    <property type="nucleotide sequence ID" value="NZ_JAFFTA010000029.1"/>
</dbReference>
<dbReference type="SUPFAM" id="SSF53474">
    <property type="entry name" value="alpha/beta-Hydrolases"/>
    <property type="match status" value="1"/>
</dbReference>
<proteinExistence type="predicted"/>
<accession>A0AAW4GL67</accession>
<dbReference type="GO" id="GO:0016787">
    <property type="term" value="F:hydrolase activity"/>
    <property type="evidence" value="ECO:0007669"/>
    <property type="project" value="UniProtKB-KW"/>
</dbReference>
<comment type="caution">
    <text evidence="2">The sequence shown here is derived from an EMBL/GenBank/DDBJ whole genome shotgun (WGS) entry which is preliminary data.</text>
</comment>
<organism evidence="2 5">
    <name type="scientific">Stenotrophomonas lactitubi</name>
    <dbReference type="NCBI Taxonomy" id="2045214"/>
    <lineage>
        <taxon>Bacteria</taxon>
        <taxon>Pseudomonadati</taxon>
        <taxon>Pseudomonadota</taxon>
        <taxon>Gammaproteobacteria</taxon>
        <taxon>Lysobacterales</taxon>
        <taxon>Lysobacteraceae</taxon>
        <taxon>Stenotrophomonas</taxon>
    </lineage>
</organism>
<evidence type="ECO:0000313" key="5">
    <source>
        <dbReference type="Proteomes" id="UP000784064"/>
    </source>
</evidence>
<dbReference type="AlphaFoldDB" id="A0AAW4GL67"/>
<protein>
    <submittedName>
        <fullName evidence="2">Alpha/beta hydrolase</fullName>
    </submittedName>
</protein>
<keyword evidence="2" id="KW-0378">Hydrolase</keyword>
<name>A0AAW4GL67_9GAMM</name>